<sequence>MIALSLVGCDVLCESVGVYKNVFELRMLTGFLLGVTIAPFLNRAIQDFFQIANKKEKSTHVN</sequence>
<evidence type="ECO:0000313" key="3">
    <source>
        <dbReference type="Proteomes" id="UP000001208"/>
    </source>
</evidence>
<evidence type="ECO:0000313" key="2">
    <source>
        <dbReference type="EMBL" id="ACF14921.1"/>
    </source>
</evidence>
<dbReference type="HOGENOM" id="CLU_2895837_0_0_10"/>
<name>B3QXK6_CHLT3</name>
<dbReference type="Proteomes" id="UP000001208">
    <property type="component" value="Chromosome"/>
</dbReference>
<accession>B3QXK6</accession>
<gene>
    <name evidence="2" type="ordered locus">Ctha_2472</name>
</gene>
<dbReference type="AlphaFoldDB" id="B3QXK6"/>
<proteinExistence type="predicted"/>
<dbReference type="EMBL" id="CP001100">
    <property type="protein sequence ID" value="ACF14921.1"/>
    <property type="molecule type" value="Genomic_DNA"/>
</dbReference>
<protein>
    <submittedName>
        <fullName evidence="2">Uncharacterized protein</fullName>
    </submittedName>
</protein>
<keyword evidence="1" id="KW-1133">Transmembrane helix</keyword>
<dbReference type="KEGG" id="cts:Ctha_2472"/>
<evidence type="ECO:0000256" key="1">
    <source>
        <dbReference type="SAM" id="Phobius"/>
    </source>
</evidence>
<reference evidence="2 3" key="1">
    <citation type="submission" date="2008-06" db="EMBL/GenBank/DDBJ databases">
        <title>Complete sequence of Chloroherpeton thalassium ATCC 35110.</title>
        <authorList>
            <consortium name="US DOE Joint Genome Institute"/>
            <person name="Lucas S."/>
            <person name="Copeland A."/>
            <person name="Lapidus A."/>
            <person name="Glavina del Rio T."/>
            <person name="Dalin E."/>
            <person name="Tice H."/>
            <person name="Bruce D."/>
            <person name="Goodwin L."/>
            <person name="Pitluck S."/>
            <person name="Schmutz J."/>
            <person name="Larimer F."/>
            <person name="Land M."/>
            <person name="Hauser L."/>
            <person name="Kyrpides N."/>
            <person name="Mikhailova N."/>
            <person name="Liu Z."/>
            <person name="Li T."/>
            <person name="Zhao F."/>
            <person name="Overmann J."/>
            <person name="Bryant D.A."/>
            <person name="Richardson P."/>
        </authorList>
    </citation>
    <scope>NUCLEOTIDE SEQUENCE [LARGE SCALE GENOMIC DNA]</scope>
    <source>
        <strain evidence="3">ATCC 35110 / GB-78</strain>
    </source>
</reference>
<keyword evidence="1" id="KW-0812">Transmembrane</keyword>
<feature type="transmembrane region" description="Helical" evidence="1">
    <location>
        <begin position="23"/>
        <end position="41"/>
    </location>
</feature>
<organism evidence="2 3">
    <name type="scientific">Chloroherpeton thalassium (strain ATCC 35110 / GB-78)</name>
    <dbReference type="NCBI Taxonomy" id="517418"/>
    <lineage>
        <taxon>Bacteria</taxon>
        <taxon>Pseudomonadati</taxon>
        <taxon>Chlorobiota</taxon>
        <taxon>Chlorobiia</taxon>
        <taxon>Chlorobiales</taxon>
        <taxon>Chloroherpetonaceae</taxon>
        <taxon>Chloroherpeton</taxon>
    </lineage>
</organism>
<keyword evidence="1" id="KW-0472">Membrane</keyword>
<keyword evidence="3" id="KW-1185">Reference proteome</keyword>